<feature type="domain" description="S5 DRBM" evidence="10">
    <location>
        <begin position="155"/>
        <end position="210"/>
    </location>
</feature>
<dbReference type="InterPro" id="IPR020568">
    <property type="entry name" value="Ribosomal_Su5_D2-typ_SF"/>
</dbReference>
<name>A0A0H4TR82_9ARCH</name>
<evidence type="ECO:0000256" key="6">
    <source>
        <dbReference type="ARBA" id="ARBA00035519"/>
    </source>
</evidence>
<gene>
    <name evidence="11" type="primary">rps5p</name>
</gene>
<evidence type="ECO:0000256" key="8">
    <source>
        <dbReference type="RuleBase" id="RU003823"/>
    </source>
</evidence>
<keyword evidence="2 7" id="KW-0689">Ribosomal protein</keyword>
<dbReference type="EMBL" id="KT007010">
    <property type="protein sequence ID" value="AKQ03289.1"/>
    <property type="molecule type" value="Genomic_DNA"/>
</dbReference>
<dbReference type="PROSITE" id="PS50881">
    <property type="entry name" value="S5_DSRBD"/>
    <property type="match status" value="1"/>
</dbReference>
<evidence type="ECO:0000256" key="7">
    <source>
        <dbReference type="PROSITE-ProRule" id="PRU00268"/>
    </source>
</evidence>
<evidence type="ECO:0000256" key="5">
    <source>
        <dbReference type="ARBA" id="ARBA00035255"/>
    </source>
</evidence>
<dbReference type="InterPro" id="IPR013810">
    <property type="entry name" value="Ribosomal_uS5_N"/>
</dbReference>
<accession>A0A0H4TR82</accession>
<dbReference type="GO" id="GO:0006412">
    <property type="term" value="P:translation"/>
    <property type="evidence" value="ECO:0007669"/>
    <property type="project" value="InterPro"/>
</dbReference>
<dbReference type="GO" id="GO:0022627">
    <property type="term" value="C:cytosolic small ribosomal subunit"/>
    <property type="evidence" value="ECO:0007669"/>
    <property type="project" value="TreeGrafter"/>
</dbReference>
<dbReference type="FunFam" id="3.30.230.10:FF:000004">
    <property type="entry name" value="40S ribosomal protein S2"/>
    <property type="match status" value="1"/>
</dbReference>
<feature type="region of interest" description="Disordered" evidence="9">
    <location>
        <begin position="1"/>
        <end position="34"/>
    </location>
</feature>
<sequence>MKKSKAEKQDFEDVKKTVRAHGTMDEEEAEKMAEKAVDVTEKLVESENEEMKEADSLKVIEAVVEGKLGAVPIKVERGMFGIKSREESVSGWEPKTKLGRDVKNDKITNIDEILETGRKILEEQIVDKLLNLKTDLILIGQAKGKFGGGKRRAWRQTQKKTQEGNVPTFSTMAVVGDGEGHVGIGEGGAKETLPARDKAIRKAKLNIIKIVRACSGFDCACNEQHTVPFKVTGKSGSVRVILIPAPQGTGLVVAGELKKILKLAGIKDIYSKTFGRIRTTFNLIKAGFDALKKTNLKIK</sequence>
<organism evidence="11">
    <name type="scientific">uncultured archaeon Rifle_16ft_4_minimus_37913</name>
    <dbReference type="NCBI Taxonomy" id="1665152"/>
    <lineage>
        <taxon>Archaea</taxon>
        <taxon>environmental samples</taxon>
    </lineage>
</organism>
<evidence type="ECO:0000256" key="1">
    <source>
        <dbReference type="ARBA" id="ARBA00008945"/>
    </source>
</evidence>
<dbReference type="Gene3D" id="3.30.230.10">
    <property type="match status" value="1"/>
</dbReference>
<comment type="similarity">
    <text evidence="1 8">Belongs to the universal ribosomal protein uS5 family.</text>
</comment>
<feature type="compositionally biased region" description="Basic and acidic residues" evidence="9">
    <location>
        <begin position="1"/>
        <end position="16"/>
    </location>
</feature>
<evidence type="ECO:0000256" key="2">
    <source>
        <dbReference type="ARBA" id="ARBA00022980"/>
    </source>
</evidence>
<evidence type="ECO:0000256" key="4">
    <source>
        <dbReference type="ARBA" id="ARBA00025844"/>
    </source>
</evidence>
<dbReference type="InterPro" id="IPR005711">
    <property type="entry name" value="Ribosomal_uS5_euk/arc"/>
</dbReference>
<dbReference type="InterPro" id="IPR005324">
    <property type="entry name" value="Ribosomal_uS5_C"/>
</dbReference>
<dbReference type="GO" id="GO:0003735">
    <property type="term" value="F:structural constituent of ribosome"/>
    <property type="evidence" value="ECO:0007669"/>
    <property type="project" value="UniProtKB-UniRule"/>
</dbReference>
<keyword evidence="3 7" id="KW-0687">Ribonucleoprotein</keyword>
<dbReference type="InterPro" id="IPR000851">
    <property type="entry name" value="Ribosomal_uS5"/>
</dbReference>
<dbReference type="Pfam" id="PF00333">
    <property type="entry name" value="Ribosomal_S5"/>
    <property type="match status" value="1"/>
</dbReference>
<dbReference type="PANTHER" id="PTHR13718">
    <property type="entry name" value="RIBOSOMAL S SUBUNIT"/>
    <property type="match status" value="1"/>
</dbReference>
<dbReference type="InterPro" id="IPR014721">
    <property type="entry name" value="Ribsml_uS5_D2-typ_fold_subgr"/>
</dbReference>
<comment type="subunit">
    <text evidence="4">Part of the 30S ribosomal subunit. Contacts protein S4.</text>
</comment>
<reference evidence="11" key="1">
    <citation type="journal article" date="2015" name="ISME J.">
        <title>Aquifer environment selects for microbial species cohorts in sediment and groundwater.</title>
        <authorList>
            <person name="Hug L.A."/>
            <person name="Thomas B.C."/>
            <person name="Brown C.T."/>
            <person name="Frischkorn K.R."/>
            <person name="Williams K.H."/>
            <person name="Tringe S.G."/>
            <person name="Banfield J.F."/>
        </authorList>
    </citation>
    <scope>NUCLEOTIDE SEQUENCE</scope>
</reference>
<dbReference type="SUPFAM" id="SSF54211">
    <property type="entry name" value="Ribosomal protein S5 domain 2-like"/>
    <property type="match status" value="1"/>
</dbReference>
<evidence type="ECO:0000256" key="3">
    <source>
        <dbReference type="ARBA" id="ARBA00023274"/>
    </source>
</evidence>
<dbReference type="Gene3D" id="3.30.160.20">
    <property type="match status" value="1"/>
</dbReference>
<dbReference type="GO" id="GO:0003723">
    <property type="term" value="F:RNA binding"/>
    <property type="evidence" value="ECO:0007669"/>
    <property type="project" value="InterPro"/>
</dbReference>
<dbReference type="Pfam" id="PF03719">
    <property type="entry name" value="Ribosomal_S5_C"/>
    <property type="match status" value="1"/>
</dbReference>
<dbReference type="AlphaFoldDB" id="A0A0H4TR82"/>
<protein>
    <recommendedName>
        <fullName evidence="5">Small ribosomal subunit protein uS5</fullName>
    </recommendedName>
    <alternativeName>
        <fullName evidence="6">30S ribosomal protein S5</fullName>
    </alternativeName>
</protein>
<evidence type="ECO:0000256" key="9">
    <source>
        <dbReference type="SAM" id="MobiDB-lite"/>
    </source>
</evidence>
<dbReference type="PANTHER" id="PTHR13718:SF4">
    <property type="entry name" value="40S RIBOSOMAL PROTEIN S2"/>
    <property type="match status" value="1"/>
</dbReference>
<proteinExistence type="inferred from homology"/>
<evidence type="ECO:0000259" key="10">
    <source>
        <dbReference type="PROSITE" id="PS50881"/>
    </source>
</evidence>
<dbReference type="NCBIfam" id="TIGR01020">
    <property type="entry name" value="uS5_euk_arch"/>
    <property type="match status" value="1"/>
</dbReference>
<evidence type="ECO:0000313" key="11">
    <source>
        <dbReference type="EMBL" id="AKQ03289.1"/>
    </source>
</evidence>
<dbReference type="SUPFAM" id="SSF54768">
    <property type="entry name" value="dsRNA-binding domain-like"/>
    <property type="match status" value="1"/>
</dbReference>